<dbReference type="InterPro" id="IPR011335">
    <property type="entry name" value="Restrct_endonuc-II-like"/>
</dbReference>
<feature type="domain" description="ERCC4" evidence="12">
    <location>
        <begin position="178"/>
        <end position="258"/>
    </location>
</feature>
<name>A0A7E4VU71_PANRE</name>
<evidence type="ECO:0000256" key="7">
    <source>
        <dbReference type="ARBA" id="ARBA00023125"/>
    </source>
</evidence>
<evidence type="ECO:0000313" key="13">
    <source>
        <dbReference type="Proteomes" id="UP000492821"/>
    </source>
</evidence>
<organism evidence="13 14">
    <name type="scientific">Panagrellus redivivus</name>
    <name type="common">Microworm</name>
    <dbReference type="NCBI Taxonomy" id="6233"/>
    <lineage>
        <taxon>Eukaryota</taxon>
        <taxon>Metazoa</taxon>
        <taxon>Ecdysozoa</taxon>
        <taxon>Nematoda</taxon>
        <taxon>Chromadorea</taxon>
        <taxon>Rhabditida</taxon>
        <taxon>Tylenchina</taxon>
        <taxon>Panagrolaimomorpha</taxon>
        <taxon>Panagrolaimoidea</taxon>
        <taxon>Panagrolaimidae</taxon>
        <taxon>Panagrellus</taxon>
    </lineage>
</organism>
<comment type="similarity">
    <text evidence="2">Belongs to the XPF family.</text>
</comment>
<evidence type="ECO:0000256" key="11">
    <source>
        <dbReference type="SAM" id="MobiDB-lite"/>
    </source>
</evidence>
<reference evidence="13" key="1">
    <citation type="journal article" date="2013" name="Genetics">
        <title>The draft genome and transcriptome of Panagrellus redivivus are shaped by the harsh demands of a free-living lifestyle.</title>
        <authorList>
            <person name="Srinivasan J."/>
            <person name="Dillman A.R."/>
            <person name="Macchietto M.G."/>
            <person name="Heikkinen L."/>
            <person name="Lakso M."/>
            <person name="Fracchia K.M."/>
            <person name="Antoshechkin I."/>
            <person name="Mortazavi A."/>
            <person name="Wong G."/>
            <person name="Sternberg P.W."/>
        </authorList>
    </citation>
    <scope>NUCLEOTIDE SEQUENCE [LARGE SCALE GENOMIC DNA]</scope>
    <source>
        <strain evidence="13">MT8872</strain>
    </source>
</reference>
<evidence type="ECO:0000256" key="10">
    <source>
        <dbReference type="ARBA" id="ARBA00072370"/>
    </source>
</evidence>
<protein>
    <recommendedName>
        <fullName evidence="10">DNA repair endonuclease XPF</fullName>
    </recommendedName>
</protein>
<dbReference type="PANTHER" id="PTHR10150">
    <property type="entry name" value="DNA REPAIR ENDONUCLEASE XPF"/>
    <property type="match status" value="1"/>
</dbReference>
<keyword evidence="8" id="KW-0234">DNA repair</keyword>
<keyword evidence="13" id="KW-1185">Reference proteome</keyword>
<keyword evidence="7" id="KW-0238">DNA-binding</keyword>
<feature type="region of interest" description="Disordered" evidence="11">
    <location>
        <begin position="1"/>
        <end position="49"/>
    </location>
</feature>
<evidence type="ECO:0000256" key="9">
    <source>
        <dbReference type="ARBA" id="ARBA00023242"/>
    </source>
</evidence>
<dbReference type="GO" id="GO:0000110">
    <property type="term" value="C:nucleotide-excision repair factor 1 complex"/>
    <property type="evidence" value="ECO:0007669"/>
    <property type="project" value="TreeGrafter"/>
</dbReference>
<dbReference type="GO" id="GO:0003684">
    <property type="term" value="F:damaged DNA binding"/>
    <property type="evidence" value="ECO:0007669"/>
    <property type="project" value="TreeGrafter"/>
</dbReference>
<keyword evidence="9" id="KW-0539">Nucleus</keyword>
<dbReference type="CDD" id="cd20078">
    <property type="entry name" value="XPF_nuclease_XPF_euk"/>
    <property type="match status" value="1"/>
</dbReference>
<keyword evidence="3" id="KW-0540">Nuclease</keyword>
<dbReference type="PANTHER" id="PTHR10150:SF0">
    <property type="entry name" value="DNA REPAIR ENDONUCLEASE XPF"/>
    <property type="match status" value="1"/>
</dbReference>
<keyword evidence="4" id="KW-0255">Endonuclease</keyword>
<evidence type="ECO:0000256" key="6">
    <source>
        <dbReference type="ARBA" id="ARBA00022801"/>
    </source>
</evidence>
<keyword evidence="5" id="KW-0227">DNA damage</keyword>
<dbReference type="Proteomes" id="UP000492821">
    <property type="component" value="Unassembled WGS sequence"/>
</dbReference>
<evidence type="ECO:0000256" key="4">
    <source>
        <dbReference type="ARBA" id="ARBA00022759"/>
    </source>
</evidence>
<dbReference type="InterPro" id="IPR047520">
    <property type="entry name" value="XPF_nuclease"/>
</dbReference>
<evidence type="ECO:0000256" key="2">
    <source>
        <dbReference type="ARBA" id="ARBA00010015"/>
    </source>
</evidence>
<dbReference type="GO" id="GO:0000724">
    <property type="term" value="P:double-strand break repair via homologous recombination"/>
    <property type="evidence" value="ECO:0007669"/>
    <property type="project" value="TreeGrafter"/>
</dbReference>
<proteinExistence type="inferred from homology"/>
<dbReference type="InterPro" id="IPR006166">
    <property type="entry name" value="ERCC4_domain"/>
</dbReference>
<evidence type="ECO:0000313" key="14">
    <source>
        <dbReference type="WBParaSite" id="Pan_g3103.t1"/>
    </source>
</evidence>
<dbReference type="GO" id="GO:0000014">
    <property type="term" value="F:single-stranded DNA endodeoxyribonuclease activity"/>
    <property type="evidence" value="ECO:0007669"/>
    <property type="project" value="TreeGrafter"/>
</dbReference>
<dbReference type="WBParaSite" id="Pan_g3103.t1">
    <property type="protein sequence ID" value="Pan_g3103.t1"/>
    <property type="gene ID" value="Pan_g3103"/>
</dbReference>
<reference evidence="14" key="2">
    <citation type="submission" date="2020-10" db="UniProtKB">
        <authorList>
            <consortium name="WormBaseParasite"/>
        </authorList>
    </citation>
    <scope>IDENTIFICATION</scope>
</reference>
<dbReference type="GO" id="GO:0000712">
    <property type="term" value="P:resolution of meiotic recombination intermediates"/>
    <property type="evidence" value="ECO:0007669"/>
    <property type="project" value="TreeGrafter"/>
</dbReference>
<evidence type="ECO:0000256" key="1">
    <source>
        <dbReference type="ARBA" id="ARBA00004123"/>
    </source>
</evidence>
<keyword evidence="6" id="KW-0378">Hydrolase</keyword>
<dbReference type="SMART" id="SM00891">
    <property type="entry name" value="ERCC4"/>
    <property type="match status" value="1"/>
</dbReference>
<comment type="subcellular location">
    <subcellularLocation>
        <location evidence="1">Nucleus</location>
    </subcellularLocation>
</comment>
<dbReference type="SUPFAM" id="SSF52980">
    <property type="entry name" value="Restriction endonuclease-like"/>
    <property type="match status" value="1"/>
</dbReference>
<dbReference type="GO" id="GO:1901255">
    <property type="term" value="P:nucleotide-excision repair involved in interstrand cross-link repair"/>
    <property type="evidence" value="ECO:0007669"/>
    <property type="project" value="TreeGrafter"/>
</dbReference>
<evidence type="ECO:0000256" key="5">
    <source>
        <dbReference type="ARBA" id="ARBA00022763"/>
    </source>
</evidence>
<dbReference type="Pfam" id="PF02732">
    <property type="entry name" value="ERCC4"/>
    <property type="match status" value="1"/>
</dbReference>
<dbReference type="Gene3D" id="3.40.50.10130">
    <property type="match status" value="1"/>
</dbReference>
<dbReference type="GO" id="GO:0003697">
    <property type="term" value="F:single-stranded DNA binding"/>
    <property type="evidence" value="ECO:0007669"/>
    <property type="project" value="TreeGrafter"/>
</dbReference>
<dbReference type="AlphaFoldDB" id="A0A7E4VU71"/>
<sequence>MAPLKGQTIDGHPQSPHGNLISLAKSAPRTTKPSSDIAGPATPTTSKSADSGSAMIVILNHGDKYNLINALENLKPSFIILYHLDVASLRIIETYNAVHSEKKLRIYTVMYKESAEEERYLLGIHREQNAFETLIREQGVLMVPNAYDVSRESTSKLRQLSLAKDSRTAVSASDLTNRVIIDMREFNSELPTFLYKRGVELDAVTLEVGDYILAPIVAVERKALDDLAQSLGNGRIFKQIEQMLRHYPRTILLIESSDKFKHRKVNGGPFQGELSRRSRETRSLLAMLIRAHPRMSCLWSVNPRCSAELFEEVKIDEPNPDIDAAAMIRSTDLGTNSTPSRVKPNPVVKRALTNLRGLGSGDVDSLMASDDFRTPLDLFTGETDALSEALGNINMAQKLGDFFAMDFRYL</sequence>
<evidence type="ECO:0000256" key="8">
    <source>
        <dbReference type="ARBA" id="ARBA00023204"/>
    </source>
</evidence>
<dbReference type="FunFam" id="3.40.50.10130:FF:000002">
    <property type="entry name" value="DNA repair endonuclease XPF"/>
    <property type="match status" value="1"/>
</dbReference>
<accession>A0A7E4VU71</accession>
<evidence type="ECO:0000259" key="12">
    <source>
        <dbReference type="SMART" id="SM00891"/>
    </source>
</evidence>
<evidence type="ECO:0000256" key="3">
    <source>
        <dbReference type="ARBA" id="ARBA00022722"/>
    </source>
</evidence>